<feature type="compositionally biased region" description="Polar residues" evidence="1">
    <location>
        <begin position="55"/>
        <end position="85"/>
    </location>
</feature>
<organism evidence="2 3">
    <name type="scientific">Lithospermum erythrorhizon</name>
    <name type="common">Purple gromwell</name>
    <name type="synonym">Lithospermum officinale var. erythrorhizon</name>
    <dbReference type="NCBI Taxonomy" id="34254"/>
    <lineage>
        <taxon>Eukaryota</taxon>
        <taxon>Viridiplantae</taxon>
        <taxon>Streptophyta</taxon>
        <taxon>Embryophyta</taxon>
        <taxon>Tracheophyta</taxon>
        <taxon>Spermatophyta</taxon>
        <taxon>Magnoliopsida</taxon>
        <taxon>eudicotyledons</taxon>
        <taxon>Gunneridae</taxon>
        <taxon>Pentapetalae</taxon>
        <taxon>asterids</taxon>
        <taxon>lamiids</taxon>
        <taxon>Boraginales</taxon>
        <taxon>Boraginaceae</taxon>
        <taxon>Boraginoideae</taxon>
        <taxon>Lithospermeae</taxon>
        <taxon>Lithospermum</taxon>
    </lineage>
</organism>
<reference evidence="2 3" key="1">
    <citation type="submission" date="2024-01" db="EMBL/GenBank/DDBJ databases">
        <title>The complete chloroplast genome sequence of Lithospermum erythrorhizon: insights into the phylogenetic relationship among Boraginaceae species and the maternal lineages of purple gromwells.</title>
        <authorList>
            <person name="Okada T."/>
            <person name="Watanabe K."/>
        </authorList>
    </citation>
    <scope>NUCLEOTIDE SEQUENCE [LARGE SCALE GENOMIC DNA]</scope>
</reference>
<comment type="caution">
    <text evidence="2">The sequence shown here is derived from an EMBL/GenBank/DDBJ whole genome shotgun (WGS) entry which is preliminary data.</text>
</comment>
<sequence length="85" mass="9776">MASYDFRRQHGRPALWELDSDQHFNVGRQGPVYVVESHRSITRSLSDVNIPSDFNFEQNEDSSQPDISNAQSNKKGQQNETTHSR</sequence>
<evidence type="ECO:0000313" key="2">
    <source>
        <dbReference type="EMBL" id="GAA0160667.1"/>
    </source>
</evidence>
<proteinExistence type="predicted"/>
<evidence type="ECO:0000313" key="3">
    <source>
        <dbReference type="Proteomes" id="UP001454036"/>
    </source>
</evidence>
<feature type="region of interest" description="Disordered" evidence="1">
    <location>
        <begin position="51"/>
        <end position="85"/>
    </location>
</feature>
<protein>
    <submittedName>
        <fullName evidence="2">Uncharacterized protein</fullName>
    </submittedName>
</protein>
<name>A0AAV3QBY0_LITER</name>
<evidence type="ECO:0000256" key="1">
    <source>
        <dbReference type="SAM" id="MobiDB-lite"/>
    </source>
</evidence>
<gene>
    <name evidence="2" type="ORF">LIER_39083</name>
</gene>
<dbReference type="EMBL" id="BAABME010020524">
    <property type="protein sequence ID" value="GAA0160667.1"/>
    <property type="molecule type" value="Genomic_DNA"/>
</dbReference>
<dbReference type="AlphaFoldDB" id="A0AAV3QBY0"/>
<keyword evidence="3" id="KW-1185">Reference proteome</keyword>
<dbReference type="Proteomes" id="UP001454036">
    <property type="component" value="Unassembled WGS sequence"/>
</dbReference>
<accession>A0AAV3QBY0</accession>